<evidence type="ECO:0000313" key="2">
    <source>
        <dbReference type="Proteomes" id="UP000620124"/>
    </source>
</evidence>
<name>A0A8H6YNN2_9AGAR</name>
<dbReference type="InterPro" id="IPR023214">
    <property type="entry name" value="HAD_sf"/>
</dbReference>
<dbReference type="GO" id="GO:0008962">
    <property type="term" value="F:phosphatidylglycerophosphatase activity"/>
    <property type="evidence" value="ECO:0007669"/>
    <property type="project" value="InterPro"/>
</dbReference>
<dbReference type="InterPro" id="IPR027706">
    <property type="entry name" value="PGP_Pase"/>
</dbReference>
<dbReference type="Gene3D" id="3.40.50.1000">
    <property type="entry name" value="HAD superfamily/HAD-like"/>
    <property type="match status" value="1"/>
</dbReference>
<proteinExistence type="predicted"/>
<accession>A0A8H6YNN2</accession>
<evidence type="ECO:0008006" key="3">
    <source>
        <dbReference type="Google" id="ProtNLM"/>
    </source>
</evidence>
<dbReference type="Pfam" id="PF09419">
    <property type="entry name" value="PGP_phosphatase"/>
    <property type="match status" value="1"/>
</dbReference>
<organism evidence="1 2">
    <name type="scientific">Mycena venus</name>
    <dbReference type="NCBI Taxonomy" id="2733690"/>
    <lineage>
        <taxon>Eukaryota</taxon>
        <taxon>Fungi</taxon>
        <taxon>Dikarya</taxon>
        <taxon>Basidiomycota</taxon>
        <taxon>Agaricomycotina</taxon>
        <taxon>Agaricomycetes</taxon>
        <taxon>Agaricomycetidae</taxon>
        <taxon>Agaricales</taxon>
        <taxon>Marasmiineae</taxon>
        <taxon>Mycenaceae</taxon>
        <taxon>Mycena</taxon>
    </lineage>
</organism>
<dbReference type="OrthoDB" id="198652at2759"/>
<dbReference type="AlphaFoldDB" id="A0A8H6YNN2"/>
<reference evidence="1" key="1">
    <citation type="submission" date="2020-05" db="EMBL/GenBank/DDBJ databases">
        <title>Mycena genomes resolve the evolution of fungal bioluminescence.</title>
        <authorList>
            <person name="Tsai I.J."/>
        </authorList>
    </citation>
    <scope>NUCLEOTIDE SEQUENCE</scope>
    <source>
        <strain evidence="1">CCC161011</strain>
    </source>
</reference>
<protein>
    <recommendedName>
        <fullName evidence="3">HAD phosphatase</fullName>
    </recommendedName>
</protein>
<sequence>MTASGLNAFVTCHKVSYISTTRMPLNLPGLLVPFQLLFNPRIILPNLVVKDIRHLDFRALKEAGYCGAVFDKDNCLTLPHKDELVPELRDAWDECRDAFGEGNVLIVSNSAGSNSDTGGIQAESVKRSLRAPVLFHSTPKPGYSCIKAIQRYFSSLRTPVRPEQLIVVGDRVFTDVVLANRLRNLERGSGLIYQCFRCGFERGGTIGTENDATSSHKSIENGPLAIWTTGVWKREATFMRWCEKKLVDIIQRRIPLDEIAPAPTRFIKEVPPPPVGTRPWKFWRG</sequence>
<dbReference type="InterPro" id="IPR010021">
    <property type="entry name" value="PGPP1/Gep4"/>
</dbReference>
<dbReference type="NCBIfam" id="TIGR01668">
    <property type="entry name" value="YqeG_hyp_ppase"/>
    <property type="match status" value="1"/>
</dbReference>
<comment type="caution">
    <text evidence="1">The sequence shown here is derived from an EMBL/GenBank/DDBJ whole genome shotgun (WGS) entry which is preliminary data.</text>
</comment>
<dbReference type="EMBL" id="JACAZI010000004">
    <property type="protein sequence ID" value="KAF7362327.1"/>
    <property type="molecule type" value="Genomic_DNA"/>
</dbReference>
<keyword evidence="2" id="KW-1185">Reference proteome</keyword>
<evidence type="ECO:0000313" key="1">
    <source>
        <dbReference type="EMBL" id="KAF7362327.1"/>
    </source>
</evidence>
<dbReference type="SUPFAM" id="SSF56784">
    <property type="entry name" value="HAD-like"/>
    <property type="match status" value="1"/>
</dbReference>
<dbReference type="Proteomes" id="UP000620124">
    <property type="component" value="Unassembled WGS sequence"/>
</dbReference>
<gene>
    <name evidence="1" type="ORF">MVEN_00579300</name>
</gene>
<dbReference type="InterPro" id="IPR036412">
    <property type="entry name" value="HAD-like_sf"/>
</dbReference>